<dbReference type="AlphaFoldDB" id="A0AAE4KXS6"/>
<evidence type="ECO:0000313" key="2">
    <source>
        <dbReference type="EMBL" id="MDT2738260.1"/>
    </source>
</evidence>
<keyword evidence="1" id="KW-0812">Transmembrane</keyword>
<comment type="caution">
    <text evidence="2">The sequence shown here is derived from an EMBL/GenBank/DDBJ whole genome shotgun (WGS) entry which is preliminary data.</text>
</comment>
<dbReference type="RefSeq" id="WP_137604281.1">
    <property type="nucleotide sequence ID" value="NZ_JARQAI010000042.1"/>
</dbReference>
<accession>A0AAE4KXS6</accession>
<protein>
    <submittedName>
        <fullName evidence="2">Uncharacterized protein</fullName>
    </submittedName>
</protein>
<keyword evidence="1" id="KW-0472">Membrane</keyword>
<evidence type="ECO:0000313" key="3">
    <source>
        <dbReference type="Proteomes" id="UP001180842"/>
    </source>
</evidence>
<keyword evidence="1" id="KW-1133">Transmembrane helix</keyword>
<dbReference type="EMBL" id="JARQAI010000042">
    <property type="protein sequence ID" value="MDT2738260.1"/>
    <property type="molecule type" value="Genomic_DNA"/>
</dbReference>
<proteinExistence type="predicted"/>
<evidence type="ECO:0000256" key="1">
    <source>
        <dbReference type="SAM" id="Phobius"/>
    </source>
</evidence>
<organism evidence="2 3">
    <name type="scientific">Enterococcus pseudoavium</name>
    <dbReference type="NCBI Taxonomy" id="44007"/>
    <lineage>
        <taxon>Bacteria</taxon>
        <taxon>Bacillati</taxon>
        <taxon>Bacillota</taxon>
        <taxon>Bacilli</taxon>
        <taxon>Lactobacillales</taxon>
        <taxon>Enterococcaceae</taxon>
        <taxon>Enterococcus</taxon>
    </lineage>
</organism>
<sequence length="66" mass="7404">MRNDFEYVPTIPTELARKRSDFKAAKITVTGAMVGVLCTGYWMIAAFILLPFLWIVNKVGKKVLGL</sequence>
<name>A0AAE4KXS6_9ENTE</name>
<reference evidence="2" key="1">
    <citation type="submission" date="2023-03" db="EMBL/GenBank/DDBJ databases">
        <authorList>
            <person name="Shen W."/>
            <person name="Cai J."/>
        </authorList>
    </citation>
    <scope>NUCLEOTIDE SEQUENCE</scope>
    <source>
        <strain evidence="2">P69-2</strain>
    </source>
</reference>
<gene>
    <name evidence="2" type="ORF">P7H00_14230</name>
</gene>
<dbReference type="Proteomes" id="UP001180842">
    <property type="component" value="Unassembled WGS sequence"/>
</dbReference>
<feature type="transmembrane region" description="Helical" evidence="1">
    <location>
        <begin position="27"/>
        <end position="56"/>
    </location>
</feature>